<evidence type="ECO:0000259" key="7">
    <source>
        <dbReference type="PROSITE" id="PS50847"/>
    </source>
</evidence>
<evidence type="ECO:0000256" key="4">
    <source>
        <dbReference type="ARBA" id="ARBA00022729"/>
    </source>
</evidence>
<reference evidence="9" key="1">
    <citation type="submission" date="2017-08" db="EMBL/GenBank/DDBJ databases">
        <authorList>
            <person name="Huang Z."/>
        </authorList>
    </citation>
    <scope>NUCLEOTIDE SEQUENCE [LARGE SCALE GENOMIC DNA]</scope>
    <source>
        <strain evidence="9">SA5d-4</strain>
    </source>
</reference>
<evidence type="ECO:0000256" key="2">
    <source>
        <dbReference type="ARBA" id="ARBA00022512"/>
    </source>
</evidence>
<evidence type="ECO:0000256" key="6">
    <source>
        <dbReference type="SAM" id="Phobius"/>
    </source>
</evidence>
<dbReference type="InterPro" id="IPR019931">
    <property type="entry name" value="LPXTG_anchor"/>
</dbReference>
<comment type="caution">
    <text evidence="8">The sequence shown here is derived from an EMBL/GenBank/DDBJ whole genome shotgun (WGS) entry which is preliminary data.</text>
</comment>
<name>A0A263BPN0_9BACI</name>
<organism evidence="8 9">
    <name type="scientific">Lottiidibacillus patelloidae</name>
    <dbReference type="NCBI Taxonomy" id="2670334"/>
    <lineage>
        <taxon>Bacteria</taxon>
        <taxon>Bacillati</taxon>
        <taxon>Bacillota</taxon>
        <taxon>Bacilli</taxon>
        <taxon>Bacillales</taxon>
        <taxon>Bacillaceae</taxon>
        <taxon>Lottiidibacillus</taxon>
    </lineage>
</organism>
<keyword evidence="6" id="KW-0472">Membrane</keyword>
<keyword evidence="5" id="KW-0572">Peptidoglycan-anchor</keyword>
<proteinExistence type="predicted"/>
<dbReference type="AlphaFoldDB" id="A0A263BPN0"/>
<dbReference type="Proteomes" id="UP000217083">
    <property type="component" value="Unassembled WGS sequence"/>
</dbReference>
<comment type="subcellular location">
    <subcellularLocation>
        <location evidence="1">Secreted</location>
        <location evidence="1">Cell wall</location>
        <topology evidence="1">Peptidoglycan-anchor</topology>
    </subcellularLocation>
</comment>
<gene>
    <name evidence="8" type="ORF">CIB95_15900</name>
</gene>
<protein>
    <recommendedName>
        <fullName evidence="7">Gram-positive cocci surface proteins LPxTG domain-containing protein</fullName>
    </recommendedName>
</protein>
<evidence type="ECO:0000256" key="3">
    <source>
        <dbReference type="ARBA" id="ARBA00022525"/>
    </source>
</evidence>
<dbReference type="PROSITE" id="PS50847">
    <property type="entry name" value="GRAM_POS_ANCHORING"/>
    <property type="match status" value="1"/>
</dbReference>
<keyword evidence="9" id="KW-1185">Reference proteome</keyword>
<dbReference type="Pfam" id="PF00746">
    <property type="entry name" value="Gram_pos_anchor"/>
    <property type="match status" value="1"/>
</dbReference>
<dbReference type="EMBL" id="NPIA01000018">
    <property type="protein sequence ID" value="OZM55721.1"/>
    <property type="molecule type" value="Genomic_DNA"/>
</dbReference>
<feature type="transmembrane region" description="Helical" evidence="6">
    <location>
        <begin position="317"/>
        <end position="336"/>
    </location>
</feature>
<keyword evidence="6" id="KW-1133">Transmembrane helix</keyword>
<evidence type="ECO:0000313" key="9">
    <source>
        <dbReference type="Proteomes" id="UP000217083"/>
    </source>
</evidence>
<reference evidence="8 9" key="2">
    <citation type="submission" date="2017-09" db="EMBL/GenBank/DDBJ databases">
        <title>Bacillus patelloidae sp. nov., isolated from the intestinal tract of a marine limpet.</title>
        <authorList>
            <person name="Liu R."/>
            <person name="Dong C."/>
            <person name="Shao Z."/>
        </authorList>
    </citation>
    <scope>NUCLEOTIDE SEQUENCE [LARGE SCALE GENOMIC DNA]</scope>
    <source>
        <strain evidence="8 9">SA5d-4</strain>
    </source>
</reference>
<evidence type="ECO:0000256" key="1">
    <source>
        <dbReference type="ARBA" id="ARBA00004168"/>
    </source>
</evidence>
<accession>A0A263BPN0</accession>
<keyword evidence="6" id="KW-0812">Transmembrane</keyword>
<keyword evidence="4" id="KW-0732">Signal</keyword>
<evidence type="ECO:0000256" key="5">
    <source>
        <dbReference type="ARBA" id="ARBA00023088"/>
    </source>
</evidence>
<keyword evidence="3" id="KW-0964">Secreted</keyword>
<evidence type="ECO:0000313" key="8">
    <source>
        <dbReference type="EMBL" id="OZM55721.1"/>
    </source>
</evidence>
<dbReference type="NCBIfam" id="TIGR01167">
    <property type="entry name" value="LPXTG_anchor"/>
    <property type="match status" value="1"/>
</dbReference>
<keyword evidence="2" id="KW-0134">Cell wall</keyword>
<feature type="domain" description="Gram-positive cocci surface proteins LPxTG" evidence="7">
    <location>
        <begin position="309"/>
        <end position="341"/>
    </location>
</feature>
<sequence>MSLSDFASQGTELQGTTFTADENETYSVYVKDEAGNETIQTITIDNIDQKAPIITLTPSITDLTNKDIIVSVDVDGTVSEVKTIKLLKGKKNILDFENAGEVITDSFTVSNNGNYTVYAVDEVGNETVTTISIKNIITIKEKESDEQDAEADILTDKAGNVTVKINSQTFHVIMEEIMQEMITGSASIQIEGTTISLLVSAENFKNESLEIIAEKIEGIKNALSAYSFTILQESGEVSQFSSPVTLTFTIDEADMEGLDTDKLKVYYLNEETNVWELIGGSFEGDKVTVEVDHFSTYAVFSKDPNKTELPNTATSNYNYIIAGVLILLAGFIVVIARRRRA</sequence>